<evidence type="ECO:0000256" key="3">
    <source>
        <dbReference type="ARBA" id="ARBA00011489"/>
    </source>
</evidence>
<evidence type="ECO:0000256" key="2">
    <source>
        <dbReference type="ARBA" id="ARBA00007651"/>
    </source>
</evidence>
<comment type="similarity">
    <text evidence="2 8">Belongs to the Casparian strip membrane proteins (CASP) family.</text>
</comment>
<dbReference type="InterPro" id="IPR006459">
    <property type="entry name" value="CASP/CASPL"/>
</dbReference>
<keyword evidence="7 8" id="KW-0472">Membrane</keyword>
<dbReference type="Pfam" id="PF04535">
    <property type="entry name" value="CASP_dom"/>
    <property type="match status" value="1"/>
</dbReference>
<keyword evidence="4 8" id="KW-1003">Cell membrane</keyword>
<comment type="subcellular location">
    <subcellularLocation>
        <location evidence="1 8">Cell membrane</location>
        <topology evidence="1 8">Multi-pass membrane protein</topology>
    </subcellularLocation>
</comment>
<proteinExistence type="inferred from homology"/>
<evidence type="ECO:0000256" key="6">
    <source>
        <dbReference type="ARBA" id="ARBA00022989"/>
    </source>
</evidence>
<name>A0AAD8MZJ2_9APIA</name>
<dbReference type="EMBL" id="JAUIZM010000004">
    <property type="protein sequence ID" value="KAK1390497.1"/>
    <property type="molecule type" value="Genomic_DNA"/>
</dbReference>
<dbReference type="NCBIfam" id="TIGR01569">
    <property type="entry name" value="A_tha_TIGR01569"/>
    <property type="match status" value="1"/>
</dbReference>
<comment type="subunit">
    <text evidence="3 8">Homodimer and heterodimers.</text>
</comment>
<protein>
    <recommendedName>
        <fullName evidence="8">CASP-like protein</fullName>
    </recommendedName>
</protein>
<feature type="transmembrane region" description="Helical" evidence="8">
    <location>
        <begin position="160"/>
        <end position="181"/>
    </location>
</feature>
<evidence type="ECO:0000256" key="5">
    <source>
        <dbReference type="ARBA" id="ARBA00022692"/>
    </source>
</evidence>
<feature type="transmembrane region" description="Helical" evidence="8">
    <location>
        <begin position="75"/>
        <end position="98"/>
    </location>
</feature>
<comment type="caution">
    <text evidence="10">The sequence shown here is derived from an EMBL/GenBank/DDBJ whole genome shotgun (WGS) entry which is preliminary data.</text>
</comment>
<dbReference type="AlphaFoldDB" id="A0AAD8MZJ2"/>
<accession>A0AAD8MZJ2</accession>
<keyword evidence="11" id="KW-1185">Reference proteome</keyword>
<reference evidence="10" key="1">
    <citation type="submission" date="2023-02" db="EMBL/GenBank/DDBJ databases">
        <title>Genome of toxic invasive species Heracleum sosnowskyi carries increased number of genes despite the absence of recent whole-genome duplications.</title>
        <authorList>
            <person name="Schelkunov M."/>
            <person name="Shtratnikova V."/>
            <person name="Makarenko M."/>
            <person name="Klepikova A."/>
            <person name="Omelchenko D."/>
            <person name="Novikova G."/>
            <person name="Obukhova E."/>
            <person name="Bogdanov V."/>
            <person name="Penin A."/>
            <person name="Logacheva M."/>
        </authorList>
    </citation>
    <scope>NUCLEOTIDE SEQUENCE</scope>
    <source>
        <strain evidence="10">Hsosn_3</strain>
        <tissue evidence="10">Leaf</tissue>
    </source>
</reference>
<sequence length="193" mass="20469">MASPTSVAAAPAEYEKSLASRGAAMVDVVLRVLLFIGSLTAVVVMVTSKQTELVPVPFPPFGRLPSTATFTDTPAFVYFVAALSTAGLYSIITTLLSISALSKPGYSKTWALYIVAMDVVMLAIVAAASGTAGGVAYIGFRGNSHTRWVKICNIFDKFCQHAAGAILVSMFAAIVLILLLLHSVFTMYRKIPN</sequence>
<evidence type="ECO:0000313" key="11">
    <source>
        <dbReference type="Proteomes" id="UP001237642"/>
    </source>
</evidence>
<gene>
    <name evidence="10" type="ORF">POM88_018675</name>
</gene>
<evidence type="ECO:0000256" key="4">
    <source>
        <dbReference type="ARBA" id="ARBA00022475"/>
    </source>
</evidence>
<dbReference type="GO" id="GO:0005886">
    <property type="term" value="C:plasma membrane"/>
    <property type="evidence" value="ECO:0007669"/>
    <property type="project" value="UniProtKB-SubCell"/>
</dbReference>
<evidence type="ECO:0000259" key="9">
    <source>
        <dbReference type="Pfam" id="PF04535"/>
    </source>
</evidence>
<evidence type="ECO:0000313" key="10">
    <source>
        <dbReference type="EMBL" id="KAK1390497.1"/>
    </source>
</evidence>
<dbReference type="PANTHER" id="PTHR36488:SF8">
    <property type="entry name" value="CASP-LIKE PROTEIN 1U1"/>
    <property type="match status" value="1"/>
</dbReference>
<dbReference type="Proteomes" id="UP001237642">
    <property type="component" value="Unassembled WGS sequence"/>
</dbReference>
<evidence type="ECO:0000256" key="1">
    <source>
        <dbReference type="ARBA" id="ARBA00004651"/>
    </source>
</evidence>
<feature type="transmembrane region" description="Helical" evidence="8">
    <location>
        <begin position="110"/>
        <end position="140"/>
    </location>
</feature>
<organism evidence="10 11">
    <name type="scientific">Heracleum sosnowskyi</name>
    <dbReference type="NCBI Taxonomy" id="360622"/>
    <lineage>
        <taxon>Eukaryota</taxon>
        <taxon>Viridiplantae</taxon>
        <taxon>Streptophyta</taxon>
        <taxon>Embryophyta</taxon>
        <taxon>Tracheophyta</taxon>
        <taxon>Spermatophyta</taxon>
        <taxon>Magnoliopsida</taxon>
        <taxon>eudicotyledons</taxon>
        <taxon>Gunneridae</taxon>
        <taxon>Pentapetalae</taxon>
        <taxon>asterids</taxon>
        <taxon>campanulids</taxon>
        <taxon>Apiales</taxon>
        <taxon>Apiaceae</taxon>
        <taxon>Apioideae</taxon>
        <taxon>apioid superclade</taxon>
        <taxon>Tordylieae</taxon>
        <taxon>Tordyliinae</taxon>
        <taxon>Heracleum</taxon>
    </lineage>
</organism>
<keyword evidence="5 8" id="KW-0812">Transmembrane</keyword>
<dbReference type="InterPro" id="IPR006702">
    <property type="entry name" value="CASP_dom"/>
</dbReference>
<feature type="domain" description="Casparian strip membrane protein" evidence="9">
    <location>
        <begin position="22"/>
        <end position="175"/>
    </location>
</feature>
<reference evidence="10" key="2">
    <citation type="submission" date="2023-05" db="EMBL/GenBank/DDBJ databases">
        <authorList>
            <person name="Schelkunov M.I."/>
        </authorList>
    </citation>
    <scope>NUCLEOTIDE SEQUENCE</scope>
    <source>
        <strain evidence="10">Hsosn_3</strain>
        <tissue evidence="10">Leaf</tissue>
    </source>
</reference>
<evidence type="ECO:0000256" key="7">
    <source>
        <dbReference type="ARBA" id="ARBA00023136"/>
    </source>
</evidence>
<evidence type="ECO:0000256" key="8">
    <source>
        <dbReference type="RuleBase" id="RU361233"/>
    </source>
</evidence>
<dbReference type="PANTHER" id="PTHR36488">
    <property type="entry name" value="CASP-LIKE PROTEIN 1U1"/>
    <property type="match status" value="1"/>
</dbReference>
<feature type="transmembrane region" description="Helical" evidence="8">
    <location>
        <begin position="28"/>
        <end position="48"/>
    </location>
</feature>
<keyword evidence="6 8" id="KW-1133">Transmembrane helix</keyword>
<dbReference type="InterPro" id="IPR044173">
    <property type="entry name" value="CASPL"/>
</dbReference>